<keyword evidence="1" id="KW-0732">Signal</keyword>
<dbReference type="InterPro" id="IPR043724">
    <property type="entry name" value="DUF5666"/>
</dbReference>
<keyword evidence="4" id="KW-1185">Reference proteome</keyword>
<organism evidence="3 4">
    <name type="scientific">Helicobacter brantae</name>
    <dbReference type="NCBI Taxonomy" id="375927"/>
    <lineage>
        <taxon>Bacteria</taxon>
        <taxon>Pseudomonadati</taxon>
        <taxon>Campylobacterota</taxon>
        <taxon>Epsilonproteobacteria</taxon>
        <taxon>Campylobacterales</taxon>
        <taxon>Helicobacteraceae</taxon>
        <taxon>Helicobacter</taxon>
    </lineage>
</organism>
<feature type="chain" id="PRO_5017681280" description="DUF5666 domain-containing protein" evidence="1">
    <location>
        <begin position="18"/>
        <end position="100"/>
    </location>
</feature>
<evidence type="ECO:0000256" key="1">
    <source>
        <dbReference type="SAM" id="SignalP"/>
    </source>
</evidence>
<evidence type="ECO:0000313" key="3">
    <source>
        <dbReference type="EMBL" id="RDU70769.1"/>
    </source>
</evidence>
<sequence length="100" mass="11072">MKKILLSILAIGSLAFADSDFEGVIESISDADKTIKVNGQIVKVLPNTVIEEDSCYLAWDVSRKFSELKVGDIVEMDVFPSNNMLTASKIEIQCVKNRAY</sequence>
<dbReference type="Pfam" id="PF18914">
    <property type="entry name" value="DUF5666"/>
    <property type="match status" value="1"/>
</dbReference>
<evidence type="ECO:0000313" key="4">
    <source>
        <dbReference type="Proteomes" id="UP000257045"/>
    </source>
</evidence>
<dbReference type="EMBL" id="NXLV01000006">
    <property type="protein sequence ID" value="RDU70769.1"/>
    <property type="molecule type" value="Genomic_DNA"/>
</dbReference>
<dbReference type="AlphaFoldDB" id="A0A3D8IZS5"/>
<comment type="caution">
    <text evidence="3">The sequence shown here is derived from an EMBL/GenBank/DDBJ whole genome shotgun (WGS) entry which is preliminary data.</text>
</comment>
<dbReference type="Proteomes" id="UP000257045">
    <property type="component" value="Unassembled WGS sequence"/>
</dbReference>
<proteinExistence type="predicted"/>
<feature type="domain" description="DUF5666" evidence="2">
    <location>
        <begin position="22"/>
        <end position="91"/>
    </location>
</feature>
<dbReference type="RefSeq" id="WP_115569514.1">
    <property type="nucleotide sequence ID" value="NZ_NXLV01000006.1"/>
</dbReference>
<name>A0A3D8IZS5_9HELI</name>
<evidence type="ECO:0000259" key="2">
    <source>
        <dbReference type="Pfam" id="PF18914"/>
    </source>
</evidence>
<protein>
    <recommendedName>
        <fullName evidence="2">DUF5666 domain-containing protein</fullName>
    </recommendedName>
</protein>
<dbReference type="OrthoDB" id="5329500at2"/>
<gene>
    <name evidence="3" type="ORF">CQA58_04385</name>
</gene>
<accession>A0A3D8IZS5</accession>
<feature type="signal peptide" evidence="1">
    <location>
        <begin position="1"/>
        <end position="17"/>
    </location>
</feature>
<reference evidence="3 4" key="1">
    <citation type="submission" date="2018-04" db="EMBL/GenBank/DDBJ databases">
        <title>Novel Campyloabacter and Helicobacter Species and Strains.</title>
        <authorList>
            <person name="Mannion A.J."/>
            <person name="Shen Z."/>
            <person name="Fox J.G."/>
        </authorList>
    </citation>
    <scope>NUCLEOTIDE SEQUENCE [LARGE SCALE GENOMIC DNA]</scope>
    <source>
        <strain evidence="3 4">MIT 04-9366</strain>
    </source>
</reference>